<dbReference type="InterPro" id="IPR011701">
    <property type="entry name" value="MFS"/>
</dbReference>
<dbReference type="EMBL" id="JABSTV010001250">
    <property type="protein sequence ID" value="KAH7957055.1"/>
    <property type="molecule type" value="Genomic_DNA"/>
</dbReference>
<feature type="transmembrane region" description="Helical" evidence="1">
    <location>
        <begin position="69"/>
        <end position="86"/>
    </location>
</feature>
<evidence type="ECO:0000256" key="1">
    <source>
        <dbReference type="SAM" id="Phobius"/>
    </source>
</evidence>
<dbReference type="PANTHER" id="PTHR11360:SF303">
    <property type="entry name" value="MAJOR FACILITATOR SUPERFAMILY (MFS) PROFILE DOMAIN-CONTAINING PROTEIN"/>
    <property type="match status" value="1"/>
</dbReference>
<dbReference type="Gene3D" id="1.20.1250.20">
    <property type="entry name" value="MFS general substrate transporter like domains"/>
    <property type="match status" value="1"/>
</dbReference>
<feature type="transmembrane region" description="Helical" evidence="1">
    <location>
        <begin position="197"/>
        <end position="218"/>
    </location>
</feature>
<dbReference type="SUPFAM" id="SSF103473">
    <property type="entry name" value="MFS general substrate transporter"/>
    <property type="match status" value="1"/>
</dbReference>
<keyword evidence="1" id="KW-0812">Transmembrane</keyword>
<dbReference type="InterPro" id="IPR050327">
    <property type="entry name" value="Proton-linked_MCT"/>
</dbReference>
<feature type="transmembrane region" description="Helical" evidence="1">
    <location>
        <begin position="292"/>
        <end position="314"/>
    </location>
</feature>
<keyword evidence="1" id="KW-1133">Transmembrane helix</keyword>
<proteinExistence type="predicted"/>
<feature type="transmembrane region" description="Helical" evidence="1">
    <location>
        <begin position="260"/>
        <end position="280"/>
    </location>
</feature>
<dbReference type="GO" id="GO:0008028">
    <property type="term" value="F:monocarboxylic acid transmembrane transporter activity"/>
    <property type="evidence" value="ECO:0007669"/>
    <property type="project" value="TreeGrafter"/>
</dbReference>
<evidence type="ECO:0000313" key="2">
    <source>
        <dbReference type="EMBL" id="KAH7957055.1"/>
    </source>
</evidence>
<protein>
    <recommendedName>
        <fullName evidence="4">Monocarboxylate transporter</fullName>
    </recommendedName>
</protein>
<sequence>MDDDPAKICLSGVGVGVVCVTLVIVVMMHFDKYRGVASGMKYAGYTLASLLFPKILTSLRDAYGFRGCMLVYAALTMNVTALTLLLKEPPWHLHSRSSKAKPRVHERKSISWISTTPLDNAHCAPVESPEITESNSAAPTVTIQTVSSLTLNSITTIVDYALDKGAARSQAYLCVTYCSPAELFGRIVLPLIGDCKIVSRATLVAASFALLAVTMLVLPATPCVLAYILVCACATMLLACLLAMKPVVIADYFGIENVATSWGLGGVTLLPLLLCSPYIIGYFRDARGSYDGLYQLQAGIHCFVAGLFGIVSVLDRRRWKQRTRSLTV</sequence>
<keyword evidence="3" id="KW-1185">Reference proteome</keyword>
<reference evidence="2" key="1">
    <citation type="journal article" date="2020" name="Cell">
        <title>Large-Scale Comparative Analyses of Tick Genomes Elucidate Their Genetic Diversity and Vector Capacities.</title>
        <authorList>
            <consortium name="Tick Genome and Microbiome Consortium (TIGMIC)"/>
            <person name="Jia N."/>
            <person name="Wang J."/>
            <person name="Shi W."/>
            <person name="Du L."/>
            <person name="Sun Y."/>
            <person name="Zhan W."/>
            <person name="Jiang J.F."/>
            <person name="Wang Q."/>
            <person name="Zhang B."/>
            <person name="Ji P."/>
            <person name="Bell-Sakyi L."/>
            <person name="Cui X.M."/>
            <person name="Yuan T.T."/>
            <person name="Jiang B.G."/>
            <person name="Yang W.F."/>
            <person name="Lam T.T."/>
            <person name="Chang Q.C."/>
            <person name="Ding S.J."/>
            <person name="Wang X.J."/>
            <person name="Zhu J.G."/>
            <person name="Ruan X.D."/>
            <person name="Zhao L."/>
            <person name="Wei J.T."/>
            <person name="Ye R.Z."/>
            <person name="Que T.C."/>
            <person name="Du C.H."/>
            <person name="Zhou Y.H."/>
            <person name="Cheng J.X."/>
            <person name="Dai P.F."/>
            <person name="Guo W.B."/>
            <person name="Han X.H."/>
            <person name="Huang E.J."/>
            <person name="Li L.F."/>
            <person name="Wei W."/>
            <person name="Gao Y.C."/>
            <person name="Liu J.Z."/>
            <person name="Shao H.Z."/>
            <person name="Wang X."/>
            <person name="Wang C.C."/>
            <person name="Yang T.C."/>
            <person name="Huo Q.B."/>
            <person name="Li W."/>
            <person name="Chen H.Y."/>
            <person name="Chen S.E."/>
            <person name="Zhou L.G."/>
            <person name="Ni X.B."/>
            <person name="Tian J.H."/>
            <person name="Sheng Y."/>
            <person name="Liu T."/>
            <person name="Pan Y.S."/>
            <person name="Xia L.Y."/>
            <person name="Li J."/>
            <person name="Zhao F."/>
            <person name="Cao W.C."/>
        </authorList>
    </citation>
    <scope>NUCLEOTIDE SEQUENCE</scope>
    <source>
        <strain evidence="2">Rsan-2018</strain>
    </source>
</reference>
<keyword evidence="1" id="KW-0472">Membrane</keyword>
<dbReference type="Pfam" id="PF07690">
    <property type="entry name" value="MFS_1"/>
    <property type="match status" value="1"/>
</dbReference>
<dbReference type="VEuPathDB" id="VectorBase:RSAN_026726"/>
<feature type="transmembrane region" description="Helical" evidence="1">
    <location>
        <begin position="224"/>
        <end position="248"/>
    </location>
</feature>
<dbReference type="AlphaFoldDB" id="A0A9D4PWK2"/>
<accession>A0A9D4PWK2</accession>
<evidence type="ECO:0008006" key="4">
    <source>
        <dbReference type="Google" id="ProtNLM"/>
    </source>
</evidence>
<dbReference type="Proteomes" id="UP000821837">
    <property type="component" value="Unassembled WGS sequence"/>
</dbReference>
<feature type="transmembrane region" description="Helical" evidence="1">
    <location>
        <begin position="12"/>
        <end position="30"/>
    </location>
</feature>
<gene>
    <name evidence="2" type="ORF">HPB52_014769</name>
</gene>
<organism evidence="2 3">
    <name type="scientific">Rhipicephalus sanguineus</name>
    <name type="common">Brown dog tick</name>
    <name type="synonym">Ixodes sanguineus</name>
    <dbReference type="NCBI Taxonomy" id="34632"/>
    <lineage>
        <taxon>Eukaryota</taxon>
        <taxon>Metazoa</taxon>
        <taxon>Ecdysozoa</taxon>
        <taxon>Arthropoda</taxon>
        <taxon>Chelicerata</taxon>
        <taxon>Arachnida</taxon>
        <taxon>Acari</taxon>
        <taxon>Parasitiformes</taxon>
        <taxon>Ixodida</taxon>
        <taxon>Ixodoidea</taxon>
        <taxon>Ixodidae</taxon>
        <taxon>Rhipicephalinae</taxon>
        <taxon>Rhipicephalus</taxon>
        <taxon>Rhipicephalus</taxon>
    </lineage>
</organism>
<reference evidence="2" key="2">
    <citation type="submission" date="2021-09" db="EMBL/GenBank/DDBJ databases">
        <authorList>
            <person name="Jia N."/>
            <person name="Wang J."/>
            <person name="Shi W."/>
            <person name="Du L."/>
            <person name="Sun Y."/>
            <person name="Zhan W."/>
            <person name="Jiang J."/>
            <person name="Wang Q."/>
            <person name="Zhang B."/>
            <person name="Ji P."/>
            <person name="Sakyi L.B."/>
            <person name="Cui X."/>
            <person name="Yuan T."/>
            <person name="Jiang B."/>
            <person name="Yang W."/>
            <person name="Lam T.T.-Y."/>
            <person name="Chang Q."/>
            <person name="Ding S."/>
            <person name="Wang X."/>
            <person name="Zhu J."/>
            <person name="Ruan X."/>
            <person name="Zhao L."/>
            <person name="Wei J."/>
            <person name="Que T."/>
            <person name="Du C."/>
            <person name="Cheng J."/>
            <person name="Dai P."/>
            <person name="Han X."/>
            <person name="Huang E."/>
            <person name="Gao Y."/>
            <person name="Liu J."/>
            <person name="Shao H."/>
            <person name="Ye R."/>
            <person name="Li L."/>
            <person name="Wei W."/>
            <person name="Wang X."/>
            <person name="Wang C."/>
            <person name="Huo Q."/>
            <person name="Li W."/>
            <person name="Guo W."/>
            <person name="Chen H."/>
            <person name="Chen S."/>
            <person name="Zhou L."/>
            <person name="Zhou L."/>
            <person name="Ni X."/>
            <person name="Tian J."/>
            <person name="Zhou Y."/>
            <person name="Sheng Y."/>
            <person name="Liu T."/>
            <person name="Pan Y."/>
            <person name="Xia L."/>
            <person name="Li J."/>
            <person name="Zhao F."/>
            <person name="Cao W."/>
        </authorList>
    </citation>
    <scope>NUCLEOTIDE SEQUENCE</scope>
    <source>
        <strain evidence="2">Rsan-2018</strain>
        <tissue evidence="2">Larvae</tissue>
    </source>
</reference>
<dbReference type="InterPro" id="IPR036259">
    <property type="entry name" value="MFS_trans_sf"/>
</dbReference>
<comment type="caution">
    <text evidence="2">The sequence shown here is derived from an EMBL/GenBank/DDBJ whole genome shotgun (WGS) entry which is preliminary data.</text>
</comment>
<name>A0A9D4PWK2_RHISA</name>
<dbReference type="PANTHER" id="PTHR11360">
    <property type="entry name" value="MONOCARBOXYLATE TRANSPORTER"/>
    <property type="match status" value="1"/>
</dbReference>
<evidence type="ECO:0000313" key="3">
    <source>
        <dbReference type="Proteomes" id="UP000821837"/>
    </source>
</evidence>
<dbReference type="VEuPathDB" id="VectorBase:RSAN_048081"/>